<dbReference type="InterPro" id="IPR056504">
    <property type="entry name" value="HTH_HVO_0163_N"/>
</dbReference>
<name>H1Z2L1_9EURY</name>
<dbReference type="InterPro" id="IPR011991">
    <property type="entry name" value="ArsR-like_HTH"/>
</dbReference>
<evidence type="ECO:0000256" key="1">
    <source>
        <dbReference type="SAM" id="Phobius"/>
    </source>
</evidence>
<dbReference type="CDD" id="cd00090">
    <property type="entry name" value="HTH_ARSR"/>
    <property type="match status" value="2"/>
</dbReference>
<dbReference type="InterPro" id="IPR036388">
    <property type="entry name" value="WH-like_DNA-bd_sf"/>
</dbReference>
<dbReference type="STRING" id="937775.Metlim_2361"/>
<dbReference type="Pfam" id="PF13412">
    <property type="entry name" value="HTH_24"/>
    <property type="match status" value="1"/>
</dbReference>
<dbReference type="SUPFAM" id="SSF46785">
    <property type="entry name" value="Winged helix' DNA-binding domain"/>
    <property type="match status" value="2"/>
</dbReference>
<keyword evidence="1" id="KW-0812">Transmembrane</keyword>
<sequence length="253" mass="28952">MRFFFRRVLKILVIAVLLISFYPASAVTVEYSVQNWDEAPPVSEAKAPLAIDFWQVSPVVILAVMLTLISPVFILPAKIIIAGMGMLSLNFRRVEKKTVLDHELRGRIYDYIVRNPGVCFTEIEKNLSVNRGTLEYHLRTLRREHRIAVLIRKRRGFYFENSGRYSRDEMEMLAALRNDTDYIICEYLLQCPGSSRNDIASIIRTTCSTASWHMKRLSDSGVVFPSKEGRVVSYHLSCSAEKVLEDLRGEKAA</sequence>
<keyword evidence="1" id="KW-1133">Transmembrane helix</keyword>
<dbReference type="EMBL" id="CM001436">
    <property type="protein sequence ID" value="EHQ36414.1"/>
    <property type="molecule type" value="Genomic_DNA"/>
</dbReference>
<evidence type="ECO:0000259" key="2">
    <source>
        <dbReference type="PROSITE" id="PS50987"/>
    </source>
</evidence>
<dbReference type="InterPro" id="IPR001845">
    <property type="entry name" value="HTH_ArsR_DNA-bd_dom"/>
</dbReference>
<dbReference type="InParanoid" id="H1Z2L1"/>
<gene>
    <name evidence="3" type="ORF">Metlim_2361</name>
</gene>
<dbReference type="PATRIC" id="fig|937775.9.peg.2667"/>
<organism evidence="3 4">
    <name type="scientific">Methanoplanus limicola DSM 2279</name>
    <dbReference type="NCBI Taxonomy" id="937775"/>
    <lineage>
        <taxon>Archaea</taxon>
        <taxon>Methanobacteriati</taxon>
        <taxon>Methanobacteriota</taxon>
        <taxon>Stenosarchaea group</taxon>
        <taxon>Methanomicrobia</taxon>
        <taxon>Methanomicrobiales</taxon>
        <taxon>Methanomicrobiaceae</taxon>
        <taxon>Methanoplanus</taxon>
    </lineage>
</organism>
<dbReference type="Gene3D" id="1.10.10.10">
    <property type="entry name" value="Winged helix-like DNA-binding domain superfamily/Winged helix DNA-binding domain"/>
    <property type="match status" value="2"/>
</dbReference>
<dbReference type="AlphaFoldDB" id="H1Z2L1"/>
<evidence type="ECO:0000313" key="4">
    <source>
        <dbReference type="Proteomes" id="UP000005741"/>
    </source>
</evidence>
<dbReference type="GO" id="GO:0003700">
    <property type="term" value="F:DNA-binding transcription factor activity"/>
    <property type="evidence" value="ECO:0007669"/>
    <property type="project" value="InterPro"/>
</dbReference>
<dbReference type="PANTHER" id="PTHR36216">
    <property type="entry name" value="TRANSCRIPTIONAL REGULATOR, TRMB"/>
    <property type="match status" value="1"/>
</dbReference>
<protein>
    <submittedName>
        <fullName evidence="3">MarR family transcriptional regulator</fullName>
    </submittedName>
</protein>
<dbReference type="HOGENOM" id="CLU_084118_0_0_2"/>
<dbReference type="FunCoup" id="H1Z2L1">
    <property type="interactions" value="4"/>
</dbReference>
<reference evidence="3 4" key="1">
    <citation type="submission" date="2011-10" db="EMBL/GenBank/DDBJ databases">
        <title>The Improved High-Quality Draft genome of Methanoplanus limicola DSM 2279.</title>
        <authorList>
            <consortium name="US DOE Joint Genome Institute (JGI-PGF)"/>
            <person name="Lucas S."/>
            <person name="Copeland A."/>
            <person name="Lapidus A."/>
            <person name="Glavina del Rio T."/>
            <person name="Dalin E."/>
            <person name="Tice H."/>
            <person name="Bruce D."/>
            <person name="Goodwin L."/>
            <person name="Pitluck S."/>
            <person name="Peters L."/>
            <person name="Mikhailova N."/>
            <person name="Lu M."/>
            <person name="Kyrpides N."/>
            <person name="Mavromatis K."/>
            <person name="Ivanova N."/>
            <person name="Markowitz V."/>
            <person name="Cheng J.-F."/>
            <person name="Hugenholtz P."/>
            <person name="Woyke T."/>
            <person name="Wu D."/>
            <person name="Wirth R."/>
            <person name="Brambilla E.-M."/>
            <person name="Klenk H.-P."/>
            <person name="Eisen J.A."/>
        </authorList>
    </citation>
    <scope>NUCLEOTIDE SEQUENCE [LARGE SCALE GENOMIC DNA]</scope>
    <source>
        <strain evidence="3 4">DSM 2279</strain>
    </source>
</reference>
<dbReference type="InterPro" id="IPR036390">
    <property type="entry name" value="WH_DNA-bd_sf"/>
</dbReference>
<accession>H1Z2L1</accession>
<keyword evidence="4" id="KW-1185">Reference proteome</keyword>
<dbReference type="Proteomes" id="UP000005741">
    <property type="component" value="Chromosome"/>
</dbReference>
<evidence type="ECO:0000313" key="3">
    <source>
        <dbReference type="EMBL" id="EHQ36414.1"/>
    </source>
</evidence>
<dbReference type="PROSITE" id="PS50987">
    <property type="entry name" value="HTH_ARSR_2"/>
    <property type="match status" value="1"/>
</dbReference>
<feature type="transmembrane region" description="Helical" evidence="1">
    <location>
        <begin position="59"/>
        <end position="87"/>
    </location>
</feature>
<dbReference type="Pfam" id="PF24266">
    <property type="entry name" value="HTH_HVO_0163_N"/>
    <property type="match status" value="1"/>
</dbReference>
<dbReference type="PANTHER" id="PTHR36216:SF1">
    <property type="entry name" value="HTH ARSR-TYPE DOMAIN-CONTAINING PROTEIN"/>
    <property type="match status" value="1"/>
</dbReference>
<feature type="domain" description="HTH arsR-type" evidence="2">
    <location>
        <begin position="161"/>
        <end position="253"/>
    </location>
</feature>
<keyword evidence="1" id="KW-0472">Membrane</keyword>
<dbReference type="OrthoDB" id="28610at2157"/>
<proteinExistence type="predicted"/>